<reference evidence="1 2" key="1">
    <citation type="submission" date="2019-11" db="EMBL/GenBank/DDBJ databases">
        <authorList>
            <person name="Li X.-J."/>
            <person name="Feng X.-M."/>
        </authorList>
    </citation>
    <scope>NUCLEOTIDE SEQUENCE [LARGE SCALE GENOMIC DNA]</scope>
    <source>
        <strain evidence="1 2">XMNu-373</strain>
    </source>
</reference>
<sequence length="186" mass="19940">MAGDRYVALLRGINVGGKNKVAMADLRSWVAGLGHTEVSTYINSGNVAFTARAGATDDVTPGQPNNALATEIERRIESEAGLRITVMVRSHAELTEAVAANPFPDADPSKLLFGFLGAELDAATVHGWNSIESGDDEMRVHGTVLYVHCPDGLGRSKLADQLLARRGPTMTTRNLRTVRKLIELSS</sequence>
<name>A0A7K3MBV3_9ACTN</name>
<dbReference type="Pfam" id="PF08002">
    <property type="entry name" value="DUF1697"/>
    <property type="match status" value="1"/>
</dbReference>
<dbReference type="InterPro" id="IPR012545">
    <property type="entry name" value="DUF1697"/>
</dbReference>
<dbReference type="RefSeq" id="WP_162453508.1">
    <property type="nucleotide sequence ID" value="NZ_WLZY01000014.1"/>
</dbReference>
<dbReference type="PIRSF" id="PIRSF008502">
    <property type="entry name" value="UCP008502"/>
    <property type="match status" value="1"/>
</dbReference>
<organism evidence="1 2">
    <name type="scientific">Phytoactinopolyspora mesophila</name>
    <dbReference type="NCBI Taxonomy" id="2650750"/>
    <lineage>
        <taxon>Bacteria</taxon>
        <taxon>Bacillati</taxon>
        <taxon>Actinomycetota</taxon>
        <taxon>Actinomycetes</taxon>
        <taxon>Jiangellales</taxon>
        <taxon>Jiangellaceae</taxon>
        <taxon>Phytoactinopolyspora</taxon>
    </lineage>
</organism>
<dbReference type="Gene3D" id="3.30.70.1280">
    <property type="entry name" value="SP0830-like domains"/>
    <property type="match status" value="1"/>
</dbReference>
<comment type="caution">
    <text evidence="1">The sequence shown here is derived from an EMBL/GenBank/DDBJ whole genome shotgun (WGS) entry which is preliminary data.</text>
</comment>
<gene>
    <name evidence="1" type="ORF">F7O44_27385</name>
</gene>
<dbReference type="EMBL" id="WLZY01000014">
    <property type="protein sequence ID" value="NDL60805.1"/>
    <property type="molecule type" value="Genomic_DNA"/>
</dbReference>
<protein>
    <submittedName>
        <fullName evidence="1">DUF1697 domain-containing protein</fullName>
    </submittedName>
</protein>
<proteinExistence type="predicted"/>
<dbReference type="PANTHER" id="PTHR36439:SF1">
    <property type="entry name" value="DUF1697 DOMAIN-CONTAINING PROTEIN"/>
    <property type="match status" value="1"/>
</dbReference>
<dbReference type="PANTHER" id="PTHR36439">
    <property type="entry name" value="BLL4334 PROTEIN"/>
    <property type="match status" value="1"/>
</dbReference>
<evidence type="ECO:0000313" key="1">
    <source>
        <dbReference type="EMBL" id="NDL60805.1"/>
    </source>
</evidence>
<dbReference type="AlphaFoldDB" id="A0A7K3MBV3"/>
<accession>A0A7K3MBV3</accession>
<evidence type="ECO:0000313" key="2">
    <source>
        <dbReference type="Proteomes" id="UP000460435"/>
    </source>
</evidence>
<keyword evidence="2" id="KW-1185">Reference proteome</keyword>
<dbReference type="Proteomes" id="UP000460435">
    <property type="component" value="Unassembled WGS sequence"/>
</dbReference>
<dbReference type="SUPFAM" id="SSF160379">
    <property type="entry name" value="SP0830-like"/>
    <property type="match status" value="1"/>
</dbReference>